<evidence type="ECO:0000313" key="2">
    <source>
        <dbReference type="EMBL" id="NIK89007.1"/>
    </source>
</evidence>
<keyword evidence="3" id="KW-1185">Reference proteome</keyword>
<organism evidence="2 3">
    <name type="scientific">Rhizomicrobium palustre</name>
    <dbReference type="NCBI Taxonomy" id="189966"/>
    <lineage>
        <taxon>Bacteria</taxon>
        <taxon>Pseudomonadati</taxon>
        <taxon>Pseudomonadota</taxon>
        <taxon>Alphaproteobacteria</taxon>
        <taxon>Micropepsales</taxon>
        <taxon>Micropepsaceae</taxon>
        <taxon>Rhizomicrobium</taxon>
    </lineage>
</organism>
<feature type="signal peptide" evidence="1">
    <location>
        <begin position="1"/>
        <end position="25"/>
    </location>
</feature>
<feature type="chain" id="PRO_5032565841" description="DUF1134 domain-containing protein" evidence="1">
    <location>
        <begin position="26"/>
        <end position="191"/>
    </location>
</feature>
<dbReference type="RefSeq" id="WP_167083130.1">
    <property type="nucleotide sequence ID" value="NZ_BAAADC010000001.1"/>
</dbReference>
<gene>
    <name evidence="2" type="ORF">FHS83_002325</name>
</gene>
<comment type="caution">
    <text evidence="2">The sequence shown here is derived from an EMBL/GenBank/DDBJ whole genome shotgun (WGS) entry which is preliminary data.</text>
</comment>
<dbReference type="InterPro" id="IPR008325">
    <property type="entry name" value="EipA-like"/>
</dbReference>
<evidence type="ECO:0000256" key="1">
    <source>
        <dbReference type="SAM" id="SignalP"/>
    </source>
</evidence>
<sequence length="191" mass="21083">MKRRELILGALASGATGLITVPALADESGDDDTFTENEITRSAADFFGIATESVAKAVQRVFRDQGRPDAYIKGDEGSGAFVVGLRYGSGWLIRKNHEPKKTYWRGPSVGFDVGGNASKVFTLVYNLKREERLYQRFPGVEGSYYFIAGIGVLYMRSGGVTLAPMRTGVGLRAGVNAQYQEYTEKRDWFPF</sequence>
<proteinExistence type="predicted"/>
<dbReference type="EMBL" id="JAASRM010000001">
    <property type="protein sequence ID" value="NIK89007.1"/>
    <property type="molecule type" value="Genomic_DNA"/>
</dbReference>
<name>A0A846N1H5_9PROT</name>
<keyword evidence="1" id="KW-0732">Signal</keyword>
<protein>
    <recommendedName>
        <fullName evidence="4">DUF1134 domain-containing protein</fullName>
    </recommendedName>
</protein>
<evidence type="ECO:0008006" key="4">
    <source>
        <dbReference type="Google" id="ProtNLM"/>
    </source>
</evidence>
<evidence type="ECO:0000313" key="3">
    <source>
        <dbReference type="Proteomes" id="UP000570514"/>
    </source>
</evidence>
<accession>A0A846N1H5</accession>
<reference evidence="2 3" key="1">
    <citation type="submission" date="2020-03" db="EMBL/GenBank/DDBJ databases">
        <title>Genomic Encyclopedia of Type Strains, Phase IV (KMG-IV): sequencing the most valuable type-strain genomes for metagenomic binning, comparative biology and taxonomic classification.</title>
        <authorList>
            <person name="Goeker M."/>
        </authorList>
    </citation>
    <scope>NUCLEOTIDE SEQUENCE [LARGE SCALE GENOMIC DNA]</scope>
    <source>
        <strain evidence="2 3">DSM 19867</strain>
    </source>
</reference>
<dbReference type="Proteomes" id="UP000570514">
    <property type="component" value="Unassembled WGS sequence"/>
</dbReference>
<dbReference type="AlphaFoldDB" id="A0A846N1H5"/>
<dbReference type="Pfam" id="PF06577">
    <property type="entry name" value="EipA"/>
    <property type="match status" value="1"/>
</dbReference>